<gene>
    <name evidence="2" type="ORF">HNR60_001889</name>
</gene>
<accession>A0A7W7Z353</accession>
<comment type="caution">
    <text evidence="2">The sequence shown here is derived from an EMBL/GenBank/DDBJ whole genome shotgun (WGS) entry which is preliminary data.</text>
</comment>
<dbReference type="InterPro" id="IPR036465">
    <property type="entry name" value="vWFA_dom_sf"/>
</dbReference>
<dbReference type="Pfam" id="PF01882">
    <property type="entry name" value="DUF58"/>
    <property type="match status" value="1"/>
</dbReference>
<protein>
    <submittedName>
        <fullName evidence="2">Uncharacterized protein (DUF58 family)</fullName>
    </submittedName>
</protein>
<evidence type="ECO:0000259" key="1">
    <source>
        <dbReference type="Pfam" id="PF01882"/>
    </source>
</evidence>
<dbReference type="EMBL" id="JACHIH010000009">
    <property type="protein sequence ID" value="MBB5047137.1"/>
    <property type="molecule type" value="Genomic_DNA"/>
</dbReference>
<dbReference type="InterPro" id="IPR002881">
    <property type="entry name" value="DUF58"/>
</dbReference>
<evidence type="ECO:0000313" key="2">
    <source>
        <dbReference type="EMBL" id="MBB5047137.1"/>
    </source>
</evidence>
<reference evidence="2 3" key="1">
    <citation type="submission" date="2020-08" db="EMBL/GenBank/DDBJ databases">
        <title>Genomic Encyclopedia of Type Strains, Phase IV (KMG-IV): sequencing the most valuable type-strain genomes for metagenomic binning, comparative biology and taxonomic classification.</title>
        <authorList>
            <person name="Goeker M."/>
        </authorList>
    </citation>
    <scope>NUCLEOTIDE SEQUENCE [LARGE SCALE GENOMIC DNA]</scope>
    <source>
        <strain evidence="2 3">DSM 12706</strain>
    </source>
</reference>
<feature type="domain" description="DUF58" evidence="1">
    <location>
        <begin position="55"/>
        <end position="256"/>
    </location>
</feature>
<dbReference type="Proteomes" id="UP000542353">
    <property type="component" value="Unassembled WGS sequence"/>
</dbReference>
<dbReference type="SUPFAM" id="SSF53300">
    <property type="entry name" value="vWA-like"/>
    <property type="match status" value="1"/>
</dbReference>
<evidence type="ECO:0000313" key="3">
    <source>
        <dbReference type="Proteomes" id="UP000542353"/>
    </source>
</evidence>
<sequence>MADLASLQSGPLRDLPYRVAWRARGVHAGAHRGTSSGAGGLFRDLATLLEAPDPRRLDLRASLRDPFEQLYVRRFERSTAITIYALIDVSASMGFVGNMRKLEVAAAICAALSFSARRIGDRFGVIGCDREIVPELHLPAARARAGAVVAALRTFRPTRRGAGGLVDAAAQIAGRRKLVLLISDFQIAADELAAVFEALAAHDTVPIQLIDSAEAASLPRFGLLPLADLETGRRRLVVLRPSLHAAWQRERAEHEALLASLAARYARPPFRIVDRLDWDRLAAHLMEARG</sequence>
<proteinExistence type="predicted"/>
<dbReference type="AlphaFoldDB" id="A0A7W7Z353"/>
<dbReference type="PANTHER" id="PTHR33608">
    <property type="entry name" value="BLL2464 PROTEIN"/>
    <property type="match status" value="1"/>
</dbReference>
<name>A0A7W7Z353_9BRAD</name>
<dbReference type="Gene3D" id="3.40.50.410">
    <property type="entry name" value="von Willebrand factor, type A domain"/>
    <property type="match status" value="1"/>
</dbReference>
<dbReference type="RefSeq" id="WP_246432883.1">
    <property type="nucleotide sequence ID" value="NZ_JACHIH010000009.1"/>
</dbReference>
<dbReference type="PANTHER" id="PTHR33608:SF6">
    <property type="entry name" value="BLL2464 PROTEIN"/>
    <property type="match status" value="1"/>
</dbReference>
<keyword evidence="3" id="KW-1185">Reference proteome</keyword>
<organism evidence="2 3">
    <name type="scientific">Rhodopseudomonas rhenobacensis</name>
    <dbReference type="NCBI Taxonomy" id="87461"/>
    <lineage>
        <taxon>Bacteria</taxon>
        <taxon>Pseudomonadati</taxon>
        <taxon>Pseudomonadota</taxon>
        <taxon>Alphaproteobacteria</taxon>
        <taxon>Hyphomicrobiales</taxon>
        <taxon>Nitrobacteraceae</taxon>
        <taxon>Rhodopseudomonas</taxon>
    </lineage>
</organism>